<evidence type="ECO:0000256" key="2">
    <source>
        <dbReference type="PROSITE-ProRule" id="PRU00708"/>
    </source>
</evidence>
<evidence type="ECO:0000313" key="3">
    <source>
        <dbReference type="Proteomes" id="UP000515151"/>
    </source>
</evidence>
<feature type="repeat" description="PPR" evidence="2">
    <location>
        <begin position="945"/>
        <end position="979"/>
    </location>
</feature>
<proteinExistence type="predicted"/>
<dbReference type="InterPro" id="IPR011990">
    <property type="entry name" value="TPR-like_helical_dom_sf"/>
</dbReference>
<dbReference type="InterPro" id="IPR046848">
    <property type="entry name" value="E_motif"/>
</dbReference>
<dbReference type="FunFam" id="1.25.40.10:FF:000073">
    <property type="entry name" value="Pentatricopeptide repeat-containing protein chloroplastic"/>
    <property type="match status" value="2"/>
</dbReference>
<dbReference type="RefSeq" id="XP_031395143.1">
    <property type="nucleotide sequence ID" value="XM_031539283.1"/>
</dbReference>
<dbReference type="FunFam" id="1.25.40.10:FF:000158">
    <property type="entry name" value="pentatricopeptide repeat-containing protein At2g33680"/>
    <property type="match status" value="1"/>
</dbReference>
<dbReference type="AlphaFoldDB" id="A0A6P8DSR3"/>
<dbReference type="GO" id="GO:0099402">
    <property type="term" value="P:plant organ development"/>
    <property type="evidence" value="ECO:0007669"/>
    <property type="project" value="UniProtKB-ARBA"/>
</dbReference>
<dbReference type="NCBIfam" id="TIGR00756">
    <property type="entry name" value="PPR"/>
    <property type="match status" value="8"/>
</dbReference>
<reference evidence="4" key="2">
    <citation type="submission" date="2025-08" db="UniProtKB">
        <authorList>
            <consortium name="RefSeq"/>
        </authorList>
    </citation>
    <scope>IDENTIFICATION</scope>
    <source>
        <tissue evidence="4">Leaf</tissue>
    </source>
</reference>
<dbReference type="OrthoDB" id="1934782at2759"/>
<organism evidence="3 4">
    <name type="scientific">Punica granatum</name>
    <name type="common">Pomegranate</name>
    <dbReference type="NCBI Taxonomy" id="22663"/>
    <lineage>
        <taxon>Eukaryota</taxon>
        <taxon>Viridiplantae</taxon>
        <taxon>Streptophyta</taxon>
        <taxon>Embryophyta</taxon>
        <taxon>Tracheophyta</taxon>
        <taxon>Spermatophyta</taxon>
        <taxon>Magnoliopsida</taxon>
        <taxon>eudicotyledons</taxon>
        <taxon>Gunneridae</taxon>
        <taxon>Pentapetalae</taxon>
        <taxon>rosids</taxon>
        <taxon>malvids</taxon>
        <taxon>Myrtales</taxon>
        <taxon>Lythraceae</taxon>
        <taxon>Punica</taxon>
    </lineage>
</organism>
<keyword evidence="1" id="KW-0677">Repeat</keyword>
<dbReference type="Pfam" id="PF13041">
    <property type="entry name" value="PPR_2"/>
    <property type="match status" value="6"/>
</dbReference>
<evidence type="ECO:0000256" key="1">
    <source>
        <dbReference type="ARBA" id="ARBA00022737"/>
    </source>
</evidence>
<protein>
    <submittedName>
        <fullName evidence="4">Pentatricopeptide repeat-containing protein At3g09040, mitochondrial</fullName>
    </submittedName>
</protein>
<feature type="repeat" description="PPR" evidence="2">
    <location>
        <begin position="806"/>
        <end position="840"/>
    </location>
</feature>
<dbReference type="Pfam" id="PF01535">
    <property type="entry name" value="PPR"/>
    <property type="match status" value="4"/>
</dbReference>
<dbReference type="GO" id="GO:0003723">
    <property type="term" value="F:RNA binding"/>
    <property type="evidence" value="ECO:0007669"/>
    <property type="project" value="InterPro"/>
</dbReference>
<dbReference type="PROSITE" id="PS51375">
    <property type="entry name" value="PPR"/>
    <property type="match status" value="9"/>
</dbReference>
<reference evidence="3" key="1">
    <citation type="journal article" date="2020" name="Plant Biotechnol. J.">
        <title>The pomegranate (Punica granatum L.) draft genome dissects genetic divergence between soft- and hard-seeded cultivars.</title>
        <authorList>
            <person name="Luo X."/>
            <person name="Li H."/>
            <person name="Wu Z."/>
            <person name="Yao W."/>
            <person name="Zhao P."/>
            <person name="Cao D."/>
            <person name="Yu H."/>
            <person name="Li K."/>
            <person name="Poudel K."/>
            <person name="Zhao D."/>
            <person name="Zhang F."/>
            <person name="Xia X."/>
            <person name="Chen L."/>
            <person name="Wang Q."/>
            <person name="Jing D."/>
            <person name="Cao S."/>
        </authorList>
    </citation>
    <scope>NUCLEOTIDE SEQUENCE [LARGE SCALE GENOMIC DNA]</scope>
    <source>
        <strain evidence="3">cv. Tunisia</strain>
    </source>
</reference>
<dbReference type="InterPro" id="IPR002885">
    <property type="entry name" value="PPR_rpt"/>
</dbReference>
<gene>
    <name evidence="4" type="primary">LOC116206411</name>
</gene>
<keyword evidence="3" id="KW-1185">Reference proteome</keyword>
<name>A0A6P8DSR3_PUNGR</name>
<feature type="repeat" description="PPR" evidence="2">
    <location>
        <begin position="398"/>
        <end position="432"/>
    </location>
</feature>
<feature type="repeat" description="PPR" evidence="2">
    <location>
        <begin position="297"/>
        <end position="331"/>
    </location>
</feature>
<dbReference type="FunFam" id="1.25.40.10:FF:000227">
    <property type="entry name" value="Pentatricopeptide repeat-containing protein At3g13880"/>
    <property type="match status" value="1"/>
</dbReference>
<evidence type="ECO:0000313" key="4">
    <source>
        <dbReference type="RefSeq" id="XP_031395143.1"/>
    </source>
</evidence>
<dbReference type="Pfam" id="PF20431">
    <property type="entry name" value="E_motif"/>
    <property type="match status" value="1"/>
</dbReference>
<accession>A0A6P8DSR3</accession>
<feature type="repeat" description="PPR" evidence="2">
    <location>
        <begin position="130"/>
        <end position="164"/>
    </location>
</feature>
<dbReference type="Gene3D" id="1.25.40.10">
    <property type="entry name" value="Tetratricopeptide repeat domain"/>
    <property type="match status" value="9"/>
</dbReference>
<dbReference type="InterPro" id="IPR046960">
    <property type="entry name" value="PPR_At4g14850-like_plant"/>
</dbReference>
<feature type="repeat" description="PPR" evidence="2">
    <location>
        <begin position="600"/>
        <end position="635"/>
    </location>
</feature>
<dbReference type="PANTHER" id="PTHR47926">
    <property type="entry name" value="PENTATRICOPEPTIDE REPEAT-CONTAINING PROTEIN"/>
    <property type="match status" value="1"/>
</dbReference>
<feature type="repeat" description="PPR" evidence="2">
    <location>
        <begin position="704"/>
        <end position="738"/>
    </location>
</feature>
<dbReference type="PANTHER" id="PTHR47926:SF441">
    <property type="entry name" value="PENTATRICOPEPTIDE REPEAT-CONTAINING PROTEIN"/>
    <property type="match status" value="1"/>
</dbReference>
<feature type="repeat" description="PPR" evidence="2">
    <location>
        <begin position="499"/>
        <end position="533"/>
    </location>
</feature>
<dbReference type="GO" id="GO:0009451">
    <property type="term" value="P:RNA modification"/>
    <property type="evidence" value="ECO:0007669"/>
    <property type="project" value="InterPro"/>
</dbReference>
<feature type="repeat" description="PPR" evidence="2">
    <location>
        <begin position="231"/>
        <end position="265"/>
    </location>
</feature>
<dbReference type="GeneID" id="116206411"/>
<dbReference type="Proteomes" id="UP000515151">
    <property type="component" value="Chromosome 4"/>
</dbReference>
<sequence>MRLVRHFCRKPTSPANRLCSSNKSTLSTVADEPFSPAPHLDPSPYPARSNYASLLQACLRQCKKIKTRHLFDEIPQRVEALRICKVIHGQSLKLGVGSKVSLGNAILDLYAKCGDEGFAEKAFRELEDRVVVAWNSILSMHSKRGELSRVIKLFGLIREDELLPNEFTYAVVFSACGRMADVSFGRQAHCDLIKVGWEKSTFCESSLIDMYAKCEVVVDARRVFDGAMDPDMVSWTAMISGYVQVRLLEEAIKLHNKMLQFGLVPDQVTSITIINAYSGLGRFHEAHELFSKIPNPNVVAWNVMISGHSQKGLESEALDLFVSMRKSGVKPTRSTLGSVLSAIASLGALDYGSLVHAEAIKLGLTDNVYVGSSLLNLYAKCEEVESAKKIFDALDEKNVILWNAMLGGYGQNGYPEKVIEMFRSMEQCGFQPDEYTYTSTLSVAASLDSLEAGRQLHCLIIKKKLTSNLFVGNALVDMYAKCGALKDSSKQFEQLEVRDSVSWNAIIVGYVQKGEEDRAFEMFRRLNFSGVFPSEVALASILSACAGIQALERGKQCHCIAVKLGLETSLYSASSLIDMYAKCGEIRAARDVLSRMPSLSVVSMNAMIAGYAKTKSDLEEAISLFREMRVAGLRPSPITFASLLDACEDPRRVYLGKQIHCLVLKSGLRCYEDFLGVSLIGMYMNTQEKTDAHSLFLEFPRPKSNILWTVMISGYNQNDCNVEALQCFQEMRNTNILPDQATFASILKASSALSSLPEGRKIHSLVFHTGFNSDELTSAALIDMYAKCGEVHSSTQVFNEMETKTDVVSWNSMIVGFAKNGFAEEALKVFNEMKQSHSSCSPDDVTFLGVLTACSHAGLVSEGREIYQEMVDHYKIHPRADHSACMVDLFGRWGFLEEAERFIDQLNFEPDPKVWATLLSACRLHGDEIRGKRAAEKLIQSEPQNSSPYVLLSNIYAASGNWHEVNSLRREMREKGVKKLPGCSWVVVEEKTNLFVAGDESHPRAGEIRSILKDLTDLMRDDAHTEPDIIMLYGA</sequence>